<feature type="repeat" description="Solcar" evidence="10">
    <location>
        <begin position="48"/>
        <end position="170"/>
    </location>
</feature>
<evidence type="ECO:0000256" key="8">
    <source>
        <dbReference type="ARBA" id="ARBA00023128"/>
    </source>
</evidence>
<dbReference type="GO" id="GO:0005743">
    <property type="term" value="C:mitochondrial inner membrane"/>
    <property type="evidence" value="ECO:0007669"/>
    <property type="project" value="UniProtKB-SubCell"/>
</dbReference>
<feature type="transmembrane region" description="Helical" evidence="12">
    <location>
        <begin position="20"/>
        <end position="40"/>
    </location>
</feature>
<name>A0A914W430_9BILA</name>
<reference evidence="14" key="1">
    <citation type="submission" date="2022-11" db="UniProtKB">
        <authorList>
            <consortium name="WormBaseParasite"/>
        </authorList>
    </citation>
    <scope>IDENTIFICATION</scope>
</reference>
<keyword evidence="13" id="KW-1185">Reference proteome</keyword>
<sequence>MEEQEVLPASSSTITVGQQALASCCGAIVTSLFVTPLDVVKVRLQRQTAIVSQKRPAVRPGEGTRRLITPLDVVKIRLQTQGHPLQQGKCFLFSNGLMDHLCLNCAETTSTAPCEWYNRPGRFSGTLDAFVKIARHEGVRSLWSGLSPTIVMAVPATVFYFALYDNLLLRMRRRRVSEVWAPMVAGGTARVAAVTLISPLEMIRTKLQSEKLTYKDVWRAVSKAKQSEGWLALWRGWGPTILRDLPFSAIYWSAYEYMKKRLIKYYSLKETTFSISFASGAVAGSLAALCTLPFDVVKTHRQVAIGEAIIQPGEKALPTSTWTLMRTLARERGIRSLFSGSFIRSL</sequence>
<evidence type="ECO:0000256" key="1">
    <source>
        <dbReference type="ARBA" id="ARBA00004448"/>
    </source>
</evidence>
<accession>A0A914W430</accession>
<evidence type="ECO:0000256" key="2">
    <source>
        <dbReference type="ARBA" id="ARBA00006375"/>
    </source>
</evidence>
<dbReference type="AlphaFoldDB" id="A0A914W430"/>
<evidence type="ECO:0000256" key="7">
    <source>
        <dbReference type="ARBA" id="ARBA00022989"/>
    </source>
</evidence>
<evidence type="ECO:0000256" key="10">
    <source>
        <dbReference type="PROSITE-ProRule" id="PRU00282"/>
    </source>
</evidence>
<feature type="transmembrane region" description="Helical" evidence="12">
    <location>
        <begin position="142"/>
        <end position="163"/>
    </location>
</feature>
<dbReference type="InterPro" id="IPR045315">
    <property type="entry name" value="Mtm1-like"/>
</dbReference>
<keyword evidence="8" id="KW-0496">Mitochondrion</keyword>
<evidence type="ECO:0000256" key="12">
    <source>
        <dbReference type="SAM" id="Phobius"/>
    </source>
</evidence>
<organism evidence="13 14">
    <name type="scientific">Plectus sambesii</name>
    <dbReference type="NCBI Taxonomy" id="2011161"/>
    <lineage>
        <taxon>Eukaryota</taxon>
        <taxon>Metazoa</taxon>
        <taxon>Ecdysozoa</taxon>
        <taxon>Nematoda</taxon>
        <taxon>Chromadorea</taxon>
        <taxon>Plectida</taxon>
        <taxon>Plectina</taxon>
        <taxon>Plectoidea</taxon>
        <taxon>Plectidae</taxon>
        <taxon>Plectus</taxon>
    </lineage>
</organism>
<evidence type="ECO:0000256" key="11">
    <source>
        <dbReference type="RuleBase" id="RU000488"/>
    </source>
</evidence>
<comment type="similarity">
    <text evidence="2 11">Belongs to the mitochondrial carrier (TC 2.A.29) family.</text>
</comment>
<keyword evidence="6" id="KW-0999">Mitochondrion inner membrane</keyword>
<dbReference type="Gene3D" id="1.50.40.10">
    <property type="entry name" value="Mitochondrial carrier domain"/>
    <property type="match status" value="2"/>
</dbReference>
<evidence type="ECO:0000313" key="13">
    <source>
        <dbReference type="Proteomes" id="UP000887566"/>
    </source>
</evidence>
<keyword evidence="9 10" id="KW-0472">Membrane</keyword>
<keyword evidence="3 11" id="KW-0813">Transport</keyword>
<dbReference type="PRINTS" id="PR00784">
    <property type="entry name" value="MTUNCOUPLING"/>
</dbReference>
<feature type="repeat" description="Solcar" evidence="10">
    <location>
        <begin position="271"/>
        <end position="346"/>
    </location>
</feature>
<feature type="repeat" description="Solcar" evidence="10">
    <location>
        <begin position="177"/>
        <end position="261"/>
    </location>
</feature>
<protein>
    <submittedName>
        <fullName evidence="14">Solute carrier family 25 member 40</fullName>
    </submittedName>
</protein>
<evidence type="ECO:0000256" key="9">
    <source>
        <dbReference type="ARBA" id="ARBA00023136"/>
    </source>
</evidence>
<dbReference type="InterPro" id="IPR018108">
    <property type="entry name" value="MCP_transmembrane"/>
</dbReference>
<dbReference type="Pfam" id="PF00153">
    <property type="entry name" value="Mito_carr"/>
    <property type="match status" value="4"/>
</dbReference>
<dbReference type="PANTHER" id="PTHR45760">
    <property type="entry name" value="FI19922P1-RELATED"/>
    <property type="match status" value="1"/>
</dbReference>
<evidence type="ECO:0000256" key="4">
    <source>
        <dbReference type="ARBA" id="ARBA00022692"/>
    </source>
</evidence>
<keyword evidence="4 10" id="KW-0812">Transmembrane</keyword>
<evidence type="ECO:0000313" key="14">
    <source>
        <dbReference type="WBParaSite" id="PSAMB.scaffold3122size38986.g20415.t2"/>
    </source>
</evidence>
<keyword evidence="5" id="KW-0677">Repeat</keyword>
<dbReference type="PANTHER" id="PTHR45760:SF2">
    <property type="entry name" value="FI19922P1-RELATED"/>
    <property type="match status" value="1"/>
</dbReference>
<dbReference type="Proteomes" id="UP000887566">
    <property type="component" value="Unplaced"/>
</dbReference>
<dbReference type="InterPro" id="IPR002067">
    <property type="entry name" value="MCP"/>
</dbReference>
<dbReference type="PROSITE" id="PS50920">
    <property type="entry name" value="SOLCAR"/>
    <property type="match status" value="3"/>
</dbReference>
<dbReference type="GO" id="GO:1990542">
    <property type="term" value="P:mitochondrial transmembrane transport"/>
    <property type="evidence" value="ECO:0007669"/>
    <property type="project" value="InterPro"/>
</dbReference>
<keyword evidence="7 12" id="KW-1133">Transmembrane helix</keyword>
<evidence type="ECO:0000256" key="5">
    <source>
        <dbReference type="ARBA" id="ARBA00022737"/>
    </source>
</evidence>
<dbReference type="SUPFAM" id="SSF103506">
    <property type="entry name" value="Mitochondrial carrier"/>
    <property type="match status" value="2"/>
</dbReference>
<dbReference type="InterPro" id="IPR023395">
    <property type="entry name" value="MCP_dom_sf"/>
</dbReference>
<comment type="subcellular location">
    <subcellularLocation>
        <location evidence="1">Mitochondrion inner membrane</location>
        <topology evidence="1">Multi-pass membrane protein</topology>
    </subcellularLocation>
</comment>
<dbReference type="WBParaSite" id="PSAMB.scaffold3122size38986.g20415.t2">
    <property type="protein sequence ID" value="PSAMB.scaffold3122size38986.g20415.t2"/>
    <property type="gene ID" value="PSAMB.scaffold3122size38986.g20415"/>
</dbReference>
<evidence type="ECO:0000256" key="6">
    <source>
        <dbReference type="ARBA" id="ARBA00022792"/>
    </source>
</evidence>
<evidence type="ECO:0000256" key="3">
    <source>
        <dbReference type="ARBA" id="ARBA00022448"/>
    </source>
</evidence>
<proteinExistence type="inferred from homology"/>